<name>A0A9Q3GHT3_9BASI</name>
<dbReference type="EMBL" id="AVOT02001727">
    <property type="protein sequence ID" value="MBW0467948.1"/>
    <property type="molecule type" value="Genomic_DNA"/>
</dbReference>
<gene>
    <name evidence="2" type="ORF">O181_007663</name>
</gene>
<evidence type="ECO:0000313" key="2">
    <source>
        <dbReference type="EMBL" id="MBW0467948.1"/>
    </source>
</evidence>
<dbReference type="AlphaFoldDB" id="A0A9Q3GHT3"/>
<dbReference type="Proteomes" id="UP000765509">
    <property type="component" value="Unassembled WGS sequence"/>
</dbReference>
<comment type="caution">
    <text evidence="2">The sequence shown here is derived from an EMBL/GenBank/DDBJ whole genome shotgun (WGS) entry which is preliminary data.</text>
</comment>
<evidence type="ECO:0000256" key="1">
    <source>
        <dbReference type="SAM" id="SignalP"/>
    </source>
</evidence>
<reference evidence="2" key="1">
    <citation type="submission" date="2021-03" db="EMBL/GenBank/DDBJ databases">
        <title>Draft genome sequence of rust myrtle Austropuccinia psidii MF-1, a brazilian biotype.</title>
        <authorList>
            <person name="Quecine M.C."/>
            <person name="Pachon D.M.R."/>
            <person name="Bonatelli M.L."/>
            <person name="Correr F.H."/>
            <person name="Franceschini L.M."/>
            <person name="Leite T.F."/>
            <person name="Margarido G.R.A."/>
            <person name="Almeida C.A."/>
            <person name="Ferrarezi J.A."/>
            <person name="Labate C.A."/>
        </authorList>
    </citation>
    <scope>NUCLEOTIDE SEQUENCE</scope>
    <source>
        <strain evidence="2">MF-1</strain>
    </source>
</reference>
<accession>A0A9Q3GHT3</accession>
<organism evidence="2 3">
    <name type="scientific">Austropuccinia psidii MF-1</name>
    <dbReference type="NCBI Taxonomy" id="1389203"/>
    <lineage>
        <taxon>Eukaryota</taxon>
        <taxon>Fungi</taxon>
        <taxon>Dikarya</taxon>
        <taxon>Basidiomycota</taxon>
        <taxon>Pucciniomycotina</taxon>
        <taxon>Pucciniomycetes</taxon>
        <taxon>Pucciniales</taxon>
        <taxon>Sphaerophragmiaceae</taxon>
        <taxon>Austropuccinia</taxon>
    </lineage>
</organism>
<keyword evidence="3" id="KW-1185">Reference proteome</keyword>
<sequence length="166" mass="18949">MPPPLWIVPYSLYILAFLLSIAEAIQEFESESSSVLNSEAMSQNLSKFPNTSFAQSLPTFRKGALRQALPEWPRDEIDPGDTNTLSDAPPTIWRWQNWPKTGFKPQPTKPINIVPSGMWDGWHASTSAYQLAYSMKEYVKLLGFPTLLFRFEEAQSRLFTFNQANE</sequence>
<keyword evidence="1" id="KW-0732">Signal</keyword>
<feature type="signal peptide" evidence="1">
    <location>
        <begin position="1"/>
        <end position="24"/>
    </location>
</feature>
<protein>
    <submittedName>
        <fullName evidence="2">Uncharacterized protein</fullName>
    </submittedName>
</protein>
<feature type="chain" id="PRO_5040262998" evidence="1">
    <location>
        <begin position="25"/>
        <end position="166"/>
    </location>
</feature>
<evidence type="ECO:0000313" key="3">
    <source>
        <dbReference type="Proteomes" id="UP000765509"/>
    </source>
</evidence>
<proteinExistence type="predicted"/>